<organism evidence="1 2">
    <name type="scientific">Vigna angularis var. angularis</name>
    <dbReference type="NCBI Taxonomy" id="157739"/>
    <lineage>
        <taxon>Eukaryota</taxon>
        <taxon>Viridiplantae</taxon>
        <taxon>Streptophyta</taxon>
        <taxon>Embryophyta</taxon>
        <taxon>Tracheophyta</taxon>
        <taxon>Spermatophyta</taxon>
        <taxon>Magnoliopsida</taxon>
        <taxon>eudicotyledons</taxon>
        <taxon>Gunneridae</taxon>
        <taxon>Pentapetalae</taxon>
        <taxon>rosids</taxon>
        <taxon>fabids</taxon>
        <taxon>Fabales</taxon>
        <taxon>Fabaceae</taxon>
        <taxon>Papilionoideae</taxon>
        <taxon>50 kb inversion clade</taxon>
        <taxon>NPAAA clade</taxon>
        <taxon>indigoferoid/millettioid clade</taxon>
        <taxon>Phaseoleae</taxon>
        <taxon>Vigna</taxon>
    </lineage>
</organism>
<proteinExistence type="predicted"/>
<gene>
    <name evidence="1" type="primary">Vigan.01G074200</name>
    <name evidence="1" type="ORF">VIGAN_01074200</name>
</gene>
<accession>A0A0S3QY69</accession>
<feature type="non-terminal residue" evidence="1">
    <location>
        <position position="1"/>
    </location>
</feature>
<dbReference type="EMBL" id="AP015034">
    <property type="protein sequence ID" value="BAT73271.1"/>
    <property type="molecule type" value="Genomic_DNA"/>
</dbReference>
<protein>
    <submittedName>
        <fullName evidence="1">Uncharacterized protein</fullName>
    </submittedName>
</protein>
<dbReference type="Proteomes" id="UP000291084">
    <property type="component" value="Chromosome 1"/>
</dbReference>
<evidence type="ECO:0000313" key="2">
    <source>
        <dbReference type="Proteomes" id="UP000291084"/>
    </source>
</evidence>
<name>A0A0S3QY69_PHAAN</name>
<reference evidence="1 2" key="1">
    <citation type="journal article" date="2015" name="Sci. Rep.">
        <title>The power of single molecule real-time sequencing technology in the de novo assembly of a eukaryotic genome.</title>
        <authorList>
            <person name="Sakai H."/>
            <person name="Naito K."/>
            <person name="Ogiso-Tanaka E."/>
            <person name="Takahashi Y."/>
            <person name="Iseki K."/>
            <person name="Muto C."/>
            <person name="Satou K."/>
            <person name="Teruya K."/>
            <person name="Shiroma A."/>
            <person name="Shimoji M."/>
            <person name="Hirano T."/>
            <person name="Itoh T."/>
            <person name="Kaga A."/>
            <person name="Tomooka N."/>
        </authorList>
    </citation>
    <scope>NUCLEOTIDE SEQUENCE [LARGE SCALE GENOMIC DNA]</scope>
    <source>
        <strain evidence="2">cv. Shumari</strain>
    </source>
</reference>
<keyword evidence="2" id="KW-1185">Reference proteome</keyword>
<sequence>LFSLPGIVSFLASFSPSPAPISTVSSQAFPSNLIPSDYSPQTPPLRIPQIQREIIKLASFSFFFLFFIKQKEKVPSPRGKHPLCVCSEDNIYLVNGVLETIVAENPTMGTEGPNRVDLVISTTSLIRIFLSVVSKDASLSDELR</sequence>
<dbReference type="AlphaFoldDB" id="A0A0S3QY69"/>
<evidence type="ECO:0000313" key="1">
    <source>
        <dbReference type="EMBL" id="BAT73271.1"/>
    </source>
</evidence>